<dbReference type="PANTHER" id="PTHR10509:SF85">
    <property type="entry name" value="O-METHYLTRANSFERASE RV1220C-RELATED"/>
    <property type="match status" value="1"/>
</dbReference>
<dbReference type="Proteomes" id="UP001500266">
    <property type="component" value="Unassembled WGS sequence"/>
</dbReference>
<proteinExistence type="predicted"/>
<dbReference type="SUPFAM" id="SSF53335">
    <property type="entry name" value="S-adenosyl-L-methionine-dependent methyltransferases"/>
    <property type="match status" value="1"/>
</dbReference>
<dbReference type="PROSITE" id="PS51682">
    <property type="entry name" value="SAM_OMT_I"/>
    <property type="match status" value="1"/>
</dbReference>
<dbReference type="PANTHER" id="PTHR10509">
    <property type="entry name" value="O-METHYLTRANSFERASE-RELATED"/>
    <property type="match status" value="1"/>
</dbReference>
<keyword evidence="5" id="KW-1185">Reference proteome</keyword>
<reference evidence="5" key="1">
    <citation type="journal article" date="2019" name="Int. J. Syst. Evol. Microbiol.">
        <title>The Global Catalogue of Microorganisms (GCM) 10K type strain sequencing project: providing services to taxonomists for standard genome sequencing and annotation.</title>
        <authorList>
            <consortium name="The Broad Institute Genomics Platform"/>
            <consortium name="The Broad Institute Genome Sequencing Center for Infectious Disease"/>
            <person name="Wu L."/>
            <person name="Ma J."/>
        </authorList>
    </citation>
    <scope>NUCLEOTIDE SEQUENCE [LARGE SCALE GENOMIC DNA]</scope>
    <source>
        <strain evidence="5">JCM 17316</strain>
    </source>
</reference>
<sequence length="221" mass="23923">MSQAGSREEAAIDAIQATLAYVEEYLPEDEALVNARRRGEEVGATPIGPAGGAALRFLATLIGARTVVEIGTGCGVSGICLLRGMRPDAVLTSVDVEPEHQRLAKLAYAEAGLGSSRTRMIVGRALEVLPRLTDGAYDMVFCDALKHEYPEYLTAALRLLRPGGVLAFDNALWHHRVADPARRDPDTLAVREVNRMVREDERLVPLLLPVGDGLLCAVKRE</sequence>
<evidence type="ECO:0000313" key="4">
    <source>
        <dbReference type="EMBL" id="GAA4133794.1"/>
    </source>
</evidence>
<dbReference type="EMBL" id="BAABDO010000014">
    <property type="protein sequence ID" value="GAA4133794.1"/>
    <property type="molecule type" value="Genomic_DNA"/>
</dbReference>
<comment type="caution">
    <text evidence="4">The sequence shown here is derived from an EMBL/GenBank/DDBJ whole genome shotgun (WGS) entry which is preliminary data.</text>
</comment>
<evidence type="ECO:0000313" key="5">
    <source>
        <dbReference type="Proteomes" id="UP001500266"/>
    </source>
</evidence>
<protein>
    <submittedName>
        <fullName evidence="4">O-methyltransferase</fullName>
    </submittedName>
</protein>
<keyword evidence="1" id="KW-0489">Methyltransferase</keyword>
<name>A0ABP7YBS9_9ACTN</name>
<dbReference type="CDD" id="cd02440">
    <property type="entry name" value="AdoMet_MTases"/>
    <property type="match status" value="1"/>
</dbReference>
<dbReference type="Pfam" id="PF01596">
    <property type="entry name" value="Methyltransf_3"/>
    <property type="match status" value="1"/>
</dbReference>
<evidence type="ECO:0000256" key="2">
    <source>
        <dbReference type="ARBA" id="ARBA00022679"/>
    </source>
</evidence>
<organism evidence="4 5">
    <name type="scientific">Actinomadura keratinilytica</name>
    <dbReference type="NCBI Taxonomy" id="547461"/>
    <lineage>
        <taxon>Bacteria</taxon>
        <taxon>Bacillati</taxon>
        <taxon>Actinomycetota</taxon>
        <taxon>Actinomycetes</taxon>
        <taxon>Streptosporangiales</taxon>
        <taxon>Thermomonosporaceae</taxon>
        <taxon>Actinomadura</taxon>
    </lineage>
</organism>
<dbReference type="InterPro" id="IPR002935">
    <property type="entry name" value="SAM_O-MeTrfase"/>
</dbReference>
<evidence type="ECO:0000256" key="3">
    <source>
        <dbReference type="ARBA" id="ARBA00022691"/>
    </source>
</evidence>
<keyword evidence="3" id="KW-0949">S-adenosyl-L-methionine</keyword>
<keyword evidence="2" id="KW-0808">Transferase</keyword>
<dbReference type="InterPro" id="IPR029063">
    <property type="entry name" value="SAM-dependent_MTases_sf"/>
</dbReference>
<dbReference type="Gene3D" id="3.40.50.150">
    <property type="entry name" value="Vaccinia Virus protein VP39"/>
    <property type="match status" value="1"/>
</dbReference>
<gene>
    <name evidence="4" type="ORF">GCM10022416_15030</name>
</gene>
<dbReference type="InterPro" id="IPR050362">
    <property type="entry name" value="Cation-dep_OMT"/>
</dbReference>
<dbReference type="RefSeq" id="WP_345018763.1">
    <property type="nucleotide sequence ID" value="NZ_BAABDO010000014.1"/>
</dbReference>
<accession>A0ABP7YBS9</accession>
<evidence type="ECO:0000256" key="1">
    <source>
        <dbReference type="ARBA" id="ARBA00022603"/>
    </source>
</evidence>